<accession>A0A8J6QQX1</accession>
<proteinExistence type="predicted"/>
<keyword evidence="2" id="KW-1003">Cell membrane</keyword>
<feature type="transmembrane region" description="Helical" evidence="6">
    <location>
        <begin position="158"/>
        <end position="179"/>
    </location>
</feature>
<keyword evidence="3 6" id="KW-0812">Transmembrane</keyword>
<organism evidence="8 9">
    <name type="scientific">Pelovirga terrestris</name>
    <dbReference type="NCBI Taxonomy" id="2771352"/>
    <lineage>
        <taxon>Bacteria</taxon>
        <taxon>Pseudomonadati</taxon>
        <taxon>Thermodesulfobacteriota</taxon>
        <taxon>Desulfuromonadia</taxon>
        <taxon>Geobacterales</taxon>
        <taxon>Geobacteraceae</taxon>
        <taxon>Pelovirga</taxon>
    </lineage>
</organism>
<feature type="transmembrane region" description="Helical" evidence="6">
    <location>
        <begin position="21"/>
        <end position="39"/>
    </location>
</feature>
<comment type="subcellular location">
    <subcellularLocation>
        <location evidence="1">Cell membrane</location>
        <topology evidence="1">Multi-pass membrane protein</topology>
    </subcellularLocation>
</comment>
<dbReference type="PANTHER" id="PTHR30294">
    <property type="entry name" value="MEMBRANE COMPONENT OF ABC TRANSPORTER YHHJ-RELATED"/>
    <property type="match status" value="1"/>
</dbReference>
<feature type="transmembrane region" description="Helical" evidence="6">
    <location>
        <begin position="318"/>
        <end position="336"/>
    </location>
</feature>
<keyword evidence="9" id="KW-1185">Reference proteome</keyword>
<evidence type="ECO:0000313" key="9">
    <source>
        <dbReference type="Proteomes" id="UP000632828"/>
    </source>
</evidence>
<dbReference type="GO" id="GO:0005886">
    <property type="term" value="C:plasma membrane"/>
    <property type="evidence" value="ECO:0007669"/>
    <property type="project" value="UniProtKB-SubCell"/>
</dbReference>
<gene>
    <name evidence="8" type="ORF">ICT70_05250</name>
</gene>
<evidence type="ECO:0000256" key="3">
    <source>
        <dbReference type="ARBA" id="ARBA00022692"/>
    </source>
</evidence>
<evidence type="ECO:0000256" key="6">
    <source>
        <dbReference type="SAM" id="Phobius"/>
    </source>
</evidence>
<evidence type="ECO:0000256" key="5">
    <source>
        <dbReference type="ARBA" id="ARBA00023136"/>
    </source>
</evidence>
<evidence type="ECO:0000256" key="4">
    <source>
        <dbReference type="ARBA" id="ARBA00022989"/>
    </source>
</evidence>
<feature type="transmembrane region" description="Helical" evidence="6">
    <location>
        <begin position="233"/>
        <end position="254"/>
    </location>
</feature>
<evidence type="ECO:0000259" key="7">
    <source>
        <dbReference type="Pfam" id="PF12698"/>
    </source>
</evidence>
<keyword evidence="4 6" id="KW-1133">Transmembrane helix</keyword>
<keyword evidence="5 6" id="KW-0472">Membrane</keyword>
<dbReference type="Proteomes" id="UP000632828">
    <property type="component" value="Unassembled WGS sequence"/>
</dbReference>
<evidence type="ECO:0000256" key="1">
    <source>
        <dbReference type="ARBA" id="ARBA00004651"/>
    </source>
</evidence>
<dbReference type="AlphaFoldDB" id="A0A8J6QQX1"/>
<feature type="domain" description="ABC-2 type transporter transmembrane" evidence="7">
    <location>
        <begin position="21"/>
        <end position="333"/>
    </location>
</feature>
<feature type="transmembrane region" description="Helical" evidence="6">
    <location>
        <begin position="261"/>
        <end position="278"/>
    </location>
</feature>
<dbReference type="InterPro" id="IPR013525">
    <property type="entry name" value="ABC2_TM"/>
</dbReference>
<sequence length="343" mass="38518">MIRNILILTLNDLAIAIKNKSIYLIIFIPFFVFVTLKLIDSPSIDEIPVKIGFIQNENYAPEIMLTVKAAGQIIKVTWVQDLQEGVQLLKEKKIDGVLLRNTNKRDSLKLLVLKKESFHTIVIVEKFLALQKAAEGYRDAWISDIEELYDGGIQRQALPTWILMLVLLIGFIILPAQVAEEKEKRLILALLQTPIREVEWLIAKVLTGMLLTLVAILLLHILSGFGVVHVPSYMAFIAVGGFCFSAFGVFLGFLCRNQASARTLGVVFYLPHLLPSALSDFSQQLSAIAPLLPSYQFYGPVKTILLEEGTIANLSFEWGYLLLVGALAFYLSSILLKKRWLMK</sequence>
<dbReference type="InterPro" id="IPR051449">
    <property type="entry name" value="ABC-2_transporter_component"/>
</dbReference>
<comment type="caution">
    <text evidence="8">The sequence shown here is derived from an EMBL/GenBank/DDBJ whole genome shotgun (WGS) entry which is preliminary data.</text>
</comment>
<dbReference type="EMBL" id="JACWUN010000004">
    <property type="protein sequence ID" value="MBD1400075.1"/>
    <property type="molecule type" value="Genomic_DNA"/>
</dbReference>
<evidence type="ECO:0000256" key="2">
    <source>
        <dbReference type="ARBA" id="ARBA00022475"/>
    </source>
</evidence>
<dbReference type="PANTHER" id="PTHR30294:SF29">
    <property type="entry name" value="MULTIDRUG ABC TRANSPORTER PERMEASE YBHS-RELATED"/>
    <property type="match status" value="1"/>
</dbReference>
<name>A0A8J6QQX1_9BACT</name>
<dbReference type="Pfam" id="PF12698">
    <property type="entry name" value="ABC2_membrane_3"/>
    <property type="match status" value="1"/>
</dbReference>
<protein>
    <submittedName>
        <fullName evidence="8">ABC transporter permease</fullName>
    </submittedName>
</protein>
<evidence type="ECO:0000313" key="8">
    <source>
        <dbReference type="EMBL" id="MBD1400075.1"/>
    </source>
</evidence>
<dbReference type="RefSeq" id="WP_191154342.1">
    <property type="nucleotide sequence ID" value="NZ_JACWUN010000004.1"/>
</dbReference>
<reference evidence="8" key="1">
    <citation type="submission" date="2020-09" db="EMBL/GenBank/DDBJ databases">
        <title>Pelobacter alkaliphilus sp. nov., a novel anaerobic arsenate-reducing bacterium from terrestrial mud volcano.</title>
        <authorList>
            <person name="Khomyakova M.A."/>
            <person name="Merkel A.Y."/>
            <person name="Slobodkin A.I."/>
        </authorList>
    </citation>
    <scope>NUCLEOTIDE SEQUENCE</scope>
    <source>
        <strain evidence="8">M08fum</strain>
    </source>
</reference>
<dbReference type="GO" id="GO:0140359">
    <property type="term" value="F:ABC-type transporter activity"/>
    <property type="evidence" value="ECO:0007669"/>
    <property type="project" value="InterPro"/>
</dbReference>
<feature type="transmembrane region" description="Helical" evidence="6">
    <location>
        <begin position="200"/>
        <end position="221"/>
    </location>
</feature>